<evidence type="ECO:0000256" key="1">
    <source>
        <dbReference type="SAM" id="Coils"/>
    </source>
</evidence>
<feature type="compositionally biased region" description="Polar residues" evidence="2">
    <location>
        <begin position="45"/>
        <end position="58"/>
    </location>
</feature>
<organism evidence="3">
    <name type="scientific">Psilocybe cubensis</name>
    <name type="common">Psychedelic mushroom</name>
    <name type="synonym">Stropharia cubensis</name>
    <dbReference type="NCBI Taxonomy" id="181762"/>
    <lineage>
        <taxon>Eukaryota</taxon>
        <taxon>Fungi</taxon>
        <taxon>Dikarya</taxon>
        <taxon>Basidiomycota</taxon>
        <taxon>Agaricomycotina</taxon>
        <taxon>Agaricomycetes</taxon>
        <taxon>Agaricomycetidae</taxon>
        <taxon>Agaricales</taxon>
        <taxon>Agaricineae</taxon>
        <taxon>Strophariaceae</taxon>
        <taxon>Psilocybe</taxon>
    </lineage>
</organism>
<feature type="compositionally biased region" description="Basic and acidic residues" evidence="2">
    <location>
        <begin position="31"/>
        <end position="43"/>
    </location>
</feature>
<keyword evidence="1" id="KW-0175">Coiled coil</keyword>
<proteinExistence type="predicted"/>
<name>A0A8H7XRD1_PSICU</name>
<feature type="compositionally biased region" description="Polar residues" evidence="2">
    <location>
        <begin position="19"/>
        <end position="30"/>
    </location>
</feature>
<comment type="caution">
    <text evidence="3">The sequence shown here is derived from an EMBL/GenBank/DDBJ whole genome shotgun (WGS) entry which is preliminary data.</text>
</comment>
<sequence>MDLPVPSSNEKSSDMSSSNAEGSTQPPKNENASDGKRTVEETVHQVATKTDPVVQQPSAHVEPTKAGLVPLSSHTSPPRRDNPYNFLWGEDNDPYFPVRTEFEVPTTGEPSGLVRTSSGLARTPSAAYSFVGEKSTNSVELDVPHTEAADVHTPVVTQDMQTLFAQQQREIRDALAKQSEKAPPLKARAVPAKVTPKHTPSQSTAALDVRESILERREREFDRREREIDRRERDLERRERELERRQREFDNDRGRWNTNGHNVPWQWQDAMKNFKDQITADLLAERKKAIEREASFEEKIIKKVNKVLEHERQLFGMMRMSENEVNEMVENSVGYLLHNDEDIADRVRFQSLLHLTQERLASEAGLTPPPGSDSFSLAWRLALGPSVVTEDRYKKALELLKDKVLQESTKKVMECKAAMEYAVEYTSHLRKDGPETGDISFSFGRIPRSDYMESVIRHASQDPGQLEALTILNQSLGDSR</sequence>
<feature type="region of interest" description="Disordered" evidence="2">
    <location>
        <begin position="1"/>
        <end position="85"/>
    </location>
</feature>
<feature type="coiled-coil region" evidence="1">
    <location>
        <begin position="214"/>
        <end position="252"/>
    </location>
</feature>
<feature type="region of interest" description="Disordered" evidence="2">
    <location>
        <begin position="177"/>
        <end position="205"/>
    </location>
</feature>
<evidence type="ECO:0000313" key="3">
    <source>
        <dbReference type="EMBL" id="KAG5164596.1"/>
    </source>
</evidence>
<protein>
    <submittedName>
        <fullName evidence="3">Uncharacterized protein</fullName>
    </submittedName>
</protein>
<accession>A0A8H7XRD1</accession>
<reference evidence="3" key="1">
    <citation type="submission" date="2021-02" db="EMBL/GenBank/DDBJ databases">
        <title>Psilocybe cubensis genome.</title>
        <authorList>
            <person name="Mckernan K.J."/>
            <person name="Crawford S."/>
            <person name="Trippe A."/>
            <person name="Kane L.T."/>
            <person name="Mclaughlin S."/>
        </authorList>
    </citation>
    <scope>NUCLEOTIDE SEQUENCE [LARGE SCALE GENOMIC DNA]</scope>
    <source>
        <strain evidence="3">MGC-MH-2018</strain>
    </source>
</reference>
<dbReference type="EMBL" id="JAFIQS010000011">
    <property type="protein sequence ID" value="KAG5164596.1"/>
    <property type="molecule type" value="Genomic_DNA"/>
</dbReference>
<feature type="compositionally biased region" description="Low complexity" evidence="2">
    <location>
        <begin position="7"/>
        <end position="18"/>
    </location>
</feature>
<evidence type="ECO:0000256" key="2">
    <source>
        <dbReference type="SAM" id="MobiDB-lite"/>
    </source>
</evidence>
<gene>
    <name evidence="3" type="ORF">JR316_010234</name>
</gene>
<dbReference type="AlphaFoldDB" id="A0A8H7XRD1"/>